<dbReference type="Proteomes" id="UP000298180">
    <property type="component" value="Unassembled WGS sequence"/>
</dbReference>
<evidence type="ECO:0000256" key="10">
    <source>
        <dbReference type="ARBA" id="ARBA00023125"/>
    </source>
</evidence>
<dbReference type="InterPro" id="IPR027417">
    <property type="entry name" value="P-loop_NTPase"/>
</dbReference>
<dbReference type="Gene3D" id="1.10.275.30">
    <property type="match status" value="1"/>
</dbReference>
<dbReference type="AlphaFoldDB" id="A0A4Z0BPL7"/>
<keyword evidence="8" id="KW-0408">Iron</keyword>
<evidence type="ECO:0000256" key="5">
    <source>
        <dbReference type="ARBA" id="ARBA00022801"/>
    </source>
</evidence>
<comment type="similarity">
    <text evidence="13">Belongs to the helicase family. DinG subfamily.</text>
</comment>
<keyword evidence="16" id="KW-1185">Reference proteome</keyword>
<dbReference type="OrthoDB" id="9765586at2"/>
<keyword evidence="1" id="KW-0004">4Fe-4S</keyword>
<dbReference type="GO" id="GO:0046872">
    <property type="term" value="F:metal ion binding"/>
    <property type="evidence" value="ECO:0007669"/>
    <property type="project" value="UniProtKB-KW"/>
</dbReference>
<evidence type="ECO:0000256" key="1">
    <source>
        <dbReference type="ARBA" id="ARBA00022485"/>
    </source>
</evidence>
<dbReference type="SMART" id="SM00488">
    <property type="entry name" value="DEXDc2"/>
    <property type="match status" value="1"/>
</dbReference>
<keyword evidence="2" id="KW-0479">Metal-binding</keyword>
<evidence type="ECO:0000256" key="9">
    <source>
        <dbReference type="ARBA" id="ARBA00023014"/>
    </source>
</evidence>
<keyword evidence="6 15" id="KW-0347">Helicase</keyword>
<dbReference type="InterPro" id="IPR006554">
    <property type="entry name" value="Helicase-like_DEXD_c2"/>
</dbReference>
<evidence type="ECO:0000256" key="2">
    <source>
        <dbReference type="ARBA" id="ARBA00022723"/>
    </source>
</evidence>
<evidence type="ECO:0000256" key="6">
    <source>
        <dbReference type="ARBA" id="ARBA00022806"/>
    </source>
</evidence>
<dbReference type="SMART" id="SM00491">
    <property type="entry name" value="HELICc2"/>
    <property type="match status" value="1"/>
</dbReference>
<dbReference type="GO" id="GO:0051539">
    <property type="term" value="F:4 iron, 4 sulfur cluster binding"/>
    <property type="evidence" value="ECO:0007669"/>
    <property type="project" value="UniProtKB-KW"/>
</dbReference>
<reference evidence="15 16" key="1">
    <citation type="submission" date="2019-03" db="EMBL/GenBank/DDBJ databases">
        <title>Ramlibacter henchirensis DSM 14656, whole genome shotgun sequence.</title>
        <authorList>
            <person name="Zhang X."/>
            <person name="Feng G."/>
            <person name="Zhu H."/>
        </authorList>
    </citation>
    <scope>NUCLEOTIDE SEQUENCE [LARGE SCALE GENOMIC DNA]</scope>
    <source>
        <strain evidence="15 16">DSM 14656</strain>
    </source>
</reference>
<evidence type="ECO:0000259" key="14">
    <source>
        <dbReference type="PROSITE" id="PS51193"/>
    </source>
</evidence>
<dbReference type="Gene3D" id="3.90.320.10">
    <property type="match status" value="1"/>
</dbReference>
<evidence type="ECO:0000256" key="8">
    <source>
        <dbReference type="ARBA" id="ARBA00023004"/>
    </source>
</evidence>
<keyword evidence="9" id="KW-0411">Iron-sulfur</keyword>
<dbReference type="Pfam" id="PF13307">
    <property type="entry name" value="Helicase_C_2"/>
    <property type="match status" value="1"/>
</dbReference>
<sequence>MQYTVPVRTLCEFTAKAGDLDLRFTPAPTALEGLAGHAAVTSRRGAGYEREVTLEGEFGRLRVRGRADGYDPARNRLEEIKTHRGALSRQPANHRHLHWAQARVYGSLLCEARGIESLVVALVYFDIGSQKETVLEAVHTRAELRAFFEAQCTSFLAWADQELAHRERRDAAMTTLAFPHPDFREGQRDLAEAAYRAAARGRCLLAQAPTGIGKTVGTLFPVLKAMPGRRLDKVFFLAAKTPGRQLALDALDRIAAPGTPLRVLELTARDKACEHPDNACHGDSCPLAKGFYDRLSGARAAALERGRMDRESLRETALAHQVCPYYLSQEVARWSDVVVGDYNYFFDGSALLHALAQEHGWRAALLVDEAHNLPDRGREMYSAQMDPAALHAVRRTAPPGVRRSMGRLAKAWHDLAASQSTDYASYETLPQDWFAALQHTAATIADHLAEAPHEPAPQLQQFWFDSLGMLRLAETFGEHSVFDVTLRAGPRGPQALPCIRNLIPAPFLGPRVRDAHAAILFSATLNPFGFYRDTLGLPEDTASCDVASPFTSEQLSVRLVRSISTRWQDRDRSIEPIAGLIAQHYAGQPGNYLAFFSSFDYMRRVAALLRETNPELPVFEQSPAMPEAQRREFLDRFVAGGRAIGFAVLGGSFGEGIDLPGDRLVGAFIATLGLPQVNPVNEEMRRRMGRAFGAGYDYAYLYPGIRKVVQAAGRVIRTREDRGVVVLIDDRFAKPEVRALLPSWWEVQAVQA</sequence>
<keyword evidence="4" id="KW-0227">DNA damage</keyword>
<evidence type="ECO:0000313" key="16">
    <source>
        <dbReference type="Proteomes" id="UP000298180"/>
    </source>
</evidence>
<evidence type="ECO:0000256" key="4">
    <source>
        <dbReference type="ARBA" id="ARBA00022763"/>
    </source>
</evidence>
<dbReference type="GO" id="GO:0016818">
    <property type="term" value="F:hydrolase activity, acting on acid anhydrides, in phosphorus-containing anhydrides"/>
    <property type="evidence" value="ECO:0007669"/>
    <property type="project" value="InterPro"/>
</dbReference>
<dbReference type="PANTHER" id="PTHR11472">
    <property type="entry name" value="DNA REPAIR DEAD HELICASE RAD3/XP-D SUBFAMILY MEMBER"/>
    <property type="match status" value="1"/>
</dbReference>
<dbReference type="PANTHER" id="PTHR11472:SF34">
    <property type="entry name" value="REGULATOR OF TELOMERE ELONGATION HELICASE 1"/>
    <property type="match status" value="1"/>
</dbReference>
<accession>A0A4Z0BPL7</accession>
<organism evidence="15 16">
    <name type="scientific">Ramlibacter henchirensis</name>
    <dbReference type="NCBI Taxonomy" id="204072"/>
    <lineage>
        <taxon>Bacteria</taxon>
        <taxon>Pseudomonadati</taxon>
        <taxon>Pseudomonadota</taxon>
        <taxon>Betaproteobacteria</taxon>
        <taxon>Burkholderiales</taxon>
        <taxon>Comamonadaceae</taxon>
        <taxon>Ramlibacter</taxon>
    </lineage>
</organism>
<dbReference type="EMBL" id="SMLM01000003">
    <property type="protein sequence ID" value="TFZ00771.1"/>
    <property type="molecule type" value="Genomic_DNA"/>
</dbReference>
<dbReference type="GO" id="GO:0003677">
    <property type="term" value="F:DNA binding"/>
    <property type="evidence" value="ECO:0007669"/>
    <property type="project" value="UniProtKB-KW"/>
</dbReference>
<keyword evidence="10" id="KW-0238">DNA-binding</keyword>
<dbReference type="InterPro" id="IPR006555">
    <property type="entry name" value="ATP-dep_Helicase_C"/>
</dbReference>
<evidence type="ECO:0000256" key="11">
    <source>
        <dbReference type="ARBA" id="ARBA00023204"/>
    </source>
</evidence>
<dbReference type="GO" id="GO:0005524">
    <property type="term" value="F:ATP binding"/>
    <property type="evidence" value="ECO:0007669"/>
    <property type="project" value="UniProtKB-KW"/>
</dbReference>
<comment type="caution">
    <text evidence="15">The sequence shown here is derived from an EMBL/GenBank/DDBJ whole genome shotgun (WGS) entry which is preliminary data.</text>
</comment>
<dbReference type="Gene3D" id="3.40.50.300">
    <property type="entry name" value="P-loop containing nucleotide triphosphate hydrolases"/>
    <property type="match status" value="2"/>
</dbReference>
<dbReference type="InterPro" id="IPR011604">
    <property type="entry name" value="PDDEXK-like_dom_sf"/>
</dbReference>
<feature type="domain" description="Helicase ATP-binding" evidence="14">
    <location>
        <begin position="173"/>
        <end position="418"/>
    </location>
</feature>
<evidence type="ECO:0000256" key="7">
    <source>
        <dbReference type="ARBA" id="ARBA00022840"/>
    </source>
</evidence>
<dbReference type="GO" id="GO:0006281">
    <property type="term" value="P:DNA repair"/>
    <property type="evidence" value="ECO:0007669"/>
    <property type="project" value="UniProtKB-KW"/>
</dbReference>
<dbReference type="SUPFAM" id="SSF52540">
    <property type="entry name" value="P-loop containing nucleoside triphosphate hydrolases"/>
    <property type="match status" value="1"/>
</dbReference>
<protein>
    <submittedName>
        <fullName evidence="15">ATP-dependent DNA helicase</fullName>
    </submittedName>
</protein>
<keyword evidence="7" id="KW-0067">ATP-binding</keyword>
<gene>
    <name evidence="15" type="ORF">EZ313_20205</name>
</gene>
<dbReference type="Pfam" id="PF06733">
    <property type="entry name" value="DEAD_2"/>
    <property type="match status" value="1"/>
</dbReference>
<evidence type="ECO:0000313" key="15">
    <source>
        <dbReference type="EMBL" id="TFZ00771.1"/>
    </source>
</evidence>
<evidence type="ECO:0000256" key="12">
    <source>
        <dbReference type="ARBA" id="ARBA00023235"/>
    </source>
</evidence>
<keyword evidence="11" id="KW-0234">DNA repair</keyword>
<keyword evidence="12" id="KW-0413">Isomerase</keyword>
<proteinExistence type="inferred from homology"/>
<dbReference type="InterPro" id="IPR045028">
    <property type="entry name" value="DinG/Rad3-like"/>
</dbReference>
<dbReference type="InterPro" id="IPR014013">
    <property type="entry name" value="Helic_SF1/SF2_ATP-bd_DinG/Rad3"/>
</dbReference>
<keyword evidence="5" id="KW-0378">Hydrolase</keyword>
<dbReference type="GO" id="GO:0003678">
    <property type="term" value="F:DNA helicase activity"/>
    <property type="evidence" value="ECO:0007669"/>
    <property type="project" value="InterPro"/>
</dbReference>
<keyword evidence="3" id="KW-0547">Nucleotide-binding</keyword>
<name>A0A4Z0BPL7_9BURK</name>
<evidence type="ECO:0000256" key="13">
    <source>
        <dbReference type="ARBA" id="ARBA00038058"/>
    </source>
</evidence>
<dbReference type="PROSITE" id="PS51193">
    <property type="entry name" value="HELICASE_ATP_BIND_2"/>
    <property type="match status" value="1"/>
</dbReference>
<evidence type="ECO:0000256" key="3">
    <source>
        <dbReference type="ARBA" id="ARBA00022741"/>
    </source>
</evidence>
<dbReference type="RefSeq" id="WP_135265109.1">
    <property type="nucleotide sequence ID" value="NZ_SMLM01000003.1"/>
</dbReference>
<dbReference type="InterPro" id="IPR010614">
    <property type="entry name" value="RAD3-like_helicase_DEAD"/>
</dbReference>